<comment type="caution">
    <text evidence="1">The sequence shown here is derived from an EMBL/GenBank/DDBJ whole genome shotgun (WGS) entry which is preliminary data.</text>
</comment>
<organism evidence="1 2">
    <name type="scientific">Streptomyces pathocidini</name>
    <dbReference type="NCBI Taxonomy" id="1650571"/>
    <lineage>
        <taxon>Bacteria</taxon>
        <taxon>Bacillati</taxon>
        <taxon>Actinomycetota</taxon>
        <taxon>Actinomycetes</taxon>
        <taxon>Kitasatosporales</taxon>
        <taxon>Streptomycetaceae</taxon>
        <taxon>Streptomyces</taxon>
    </lineage>
</organism>
<name>A0ABW7UQT7_9ACTN</name>
<accession>A0ABW7UQT7</accession>
<sequence length="150" mass="16561">MSWQGHWHGYGPWVGSGAEYAKEGVRRPGPLPNDPQTQAFMTARTPPMMTGHALLRRGQAAADRTWADVEHAVTWLQKCYAENPPLSREDGKTAYLELDGKTAYARDVLPRGVDVAWAYWMNSGSLASYSVVCCPSLHHPEIPCPLPPTS</sequence>
<reference evidence="1 2" key="1">
    <citation type="submission" date="2024-10" db="EMBL/GenBank/DDBJ databases">
        <title>The Natural Products Discovery Center: Release of the First 8490 Sequenced Strains for Exploring Actinobacteria Biosynthetic Diversity.</title>
        <authorList>
            <person name="Kalkreuter E."/>
            <person name="Kautsar S.A."/>
            <person name="Yang D."/>
            <person name="Bader C.D."/>
            <person name="Teijaro C.N."/>
            <person name="Fluegel L."/>
            <person name="Davis C.M."/>
            <person name="Simpson J.R."/>
            <person name="Lauterbach L."/>
            <person name="Steele A.D."/>
            <person name="Gui C."/>
            <person name="Meng S."/>
            <person name="Li G."/>
            <person name="Viehrig K."/>
            <person name="Ye F."/>
            <person name="Su P."/>
            <person name="Kiefer A.F."/>
            <person name="Nichols A."/>
            <person name="Cepeda A.J."/>
            <person name="Yan W."/>
            <person name="Fan B."/>
            <person name="Jiang Y."/>
            <person name="Adhikari A."/>
            <person name="Zheng C.-J."/>
            <person name="Schuster L."/>
            <person name="Cowan T.M."/>
            <person name="Smanski M.J."/>
            <person name="Chevrette M.G."/>
            <person name="De Carvalho L.P.S."/>
            <person name="Shen B."/>
        </authorList>
    </citation>
    <scope>NUCLEOTIDE SEQUENCE [LARGE SCALE GENOMIC DNA]</scope>
    <source>
        <strain evidence="1 2">NPDC020327</strain>
    </source>
</reference>
<protein>
    <submittedName>
        <fullName evidence="1">Uncharacterized protein</fullName>
    </submittedName>
</protein>
<dbReference type="RefSeq" id="WP_055473285.1">
    <property type="nucleotide sequence ID" value="NZ_JBIRWE010000002.1"/>
</dbReference>
<dbReference type="Proteomes" id="UP001611548">
    <property type="component" value="Unassembled WGS sequence"/>
</dbReference>
<evidence type="ECO:0000313" key="1">
    <source>
        <dbReference type="EMBL" id="MFI1963704.1"/>
    </source>
</evidence>
<evidence type="ECO:0000313" key="2">
    <source>
        <dbReference type="Proteomes" id="UP001611548"/>
    </source>
</evidence>
<proteinExistence type="predicted"/>
<gene>
    <name evidence="1" type="ORF">ACH429_06120</name>
</gene>
<keyword evidence="2" id="KW-1185">Reference proteome</keyword>
<dbReference type="EMBL" id="JBIRWE010000002">
    <property type="protein sequence ID" value="MFI1963704.1"/>
    <property type="molecule type" value="Genomic_DNA"/>
</dbReference>